<dbReference type="GO" id="GO:0003735">
    <property type="term" value="F:structural constituent of ribosome"/>
    <property type="evidence" value="ECO:0007669"/>
    <property type="project" value="UniProtKB-UniRule"/>
</dbReference>
<evidence type="ECO:0000256" key="4">
    <source>
        <dbReference type="ARBA" id="ARBA00022980"/>
    </source>
</evidence>
<dbReference type="InterPro" id="IPR009000">
    <property type="entry name" value="Transl_B-barrel_sf"/>
</dbReference>
<accession>A0A2J6WDL0</accession>
<evidence type="ECO:0000313" key="9">
    <source>
        <dbReference type="Proteomes" id="UP000237040"/>
    </source>
</evidence>
<evidence type="ECO:0000313" key="8">
    <source>
        <dbReference type="EMBL" id="PMP66751.1"/>
    </source>
</evidence>
<keyword evidence="3 7" id="KW-0694">RNA-binding</keyword>
<dbReference type="AlphaFoldDB" id="A0A2J6WDL0"/>
<reference evidence="8 9" key="1">
    <citation type="submission" date="2018-01" db="EMBL/GenBank/DDBJ databases">
        <title>Metagenomic assembled genomes from two thermal pools in the Uzon Caldera, Kamchatka, Russia.</title>
        <authorList>
            <person name="Wilkins L."/>
            <person name="Ettinger C."/>
        </authorList>
    </citation>
    <scope>NUCLEOTIDE SEQUENCE [LARGE SCALE GENOMIC DNA]</scope>
    <source>
        <strain evidence="8">ZAV-07</strain>
    </source>
</reference>
<dbReference type="SUPFAM" id="SSF50447">
    <property type="entry name" value="Translation proteins"/>
    <property type="match status" value="1"/>
</dbReference>
<gene>
    <name evidence="7" type="primary">rplC</name>
    <name evidence="8" type="ORF">C0189_04395</name>
</gene>
<evidence type="ECO:0000256" key="5">
    <source>
        <dbReference type="ARBA" id="ARBA00023274"/>
    </source>
</evidence>
<comment type="caution">
    <text evidence="8">The sequence shown here is derived from an EMBL/GenBank/DDBJ whole genome shotgun (WGS) entry which is preliminary data.</text>
</comment>
<dbReference type="NCBIfam" id="TIGR03625">
    <property type="entry name" value="L3_bact"/>
    <property type="match status" value="1"/>
</dbReference>
<evidence type="ECO:0000256" key="1">
    <source>
        <dbReference type="ARBA" id="ARBA00006540"/>
    </source>
</evidence>
<protein>
    <recommendedName>
        <fullName evidence="6 7">Large ribosomal subunit protein uL3</fullName>
    </recommendedName>
</protein>
<dbReference type="Pfam" id="PF00297">
    <property type="entry name" value="Ribosomal_L3"/>
    <property type="match status" value="1"/>
</dbReference>
<evidence type="ECO:0000256" key="3">
    <source>
        <dbReference type="ARBA" id="ARBA00022884"/>
    </source>
</evidence>
<dbReference type="Gene3D" id="2.40.30.10">
    <property type="entry name" value="Translation factors"/>
    <property type="match status" value="1"/>
</dbReference>
<dbReference type="HAMAP" id="MF_01325_B">
    <property type="entry name" value="Ribosomal_uL3_B"/>
    <property type="match status" value="1"/>
</dbReference>
<sequence>MAKGILGFKVGMTSVYLGDTIVPVTVIQAGPCTIVDKKTRETHGYDAVALGFVEVRPEKLNKPMKGFFDKKGLKPFRFLKEVRDMEGEVGETVTVEAFKDVKYVKVTGTSMGKGFQGVVKRWGFGGWPRTHGHEAERRPGSIGQRATPGRVFKGMKMAGHLGNETVTIRNLEVVKVIPEKNLILVKGSVPGPDKGLLLIRA</sequence>
<comment type="similarity">
    <text evidence="1 7">Belongs to the universal ribosomal protein uL3 family.</text>
</comment>
<dbReference type="Proteomes" id="UP000237040">
    <property type="component" value="Unassembled WGS sequence"/>
</dbReference>
<dbReference type="Gene3D" id="3.30.160.810">
    <property type="match status" value="1"/>
</dbReference>
<dbReference type="InterPro" id="IPR019927">
    <property type="entry name" value="Ribosomal_uL3_bac/org-type"/>
</dbReference>
<dbReference type="GO" id="GO:0022625">
    <property type="term" value="C:cytosolic large ribosomal subunit"/>
    <property type="evidence" value="ECO:0007669"/>
    <property type="project" value="TreeGrafter"/>
</dbReference>
<proteinExistence type="inferred from homology"/>
<dbReference type="GO" id="GO:0006412">
    <property type="term" value="P:translation"/>
    <property type="evidence" value="ECO:0007669"/>
    <property type="project" value="UniProtKB-UniRule"/>
</dbReference>
<dbReference type="GO" id="GO:0019843">
    <property type="term" value="F:rRNA binding"/>
    <property type="evidence" value="ECO:0007669"/>
    <property type="project" value="UniProtKB-UniRule"/>
</dbReference>
<keyword evidence="2 7" id="KW-0699">rRNA-binding</keyword>
<keyword evidence="4 7" id="KW-0689">Ribosomal protein</keyword>
<keyword evidence="5 7" id="KW-0687">Ribonucleoprotein</keyword>
<dbReference type="FunFam" id="2.40.30.10:FF:000004">
    <property type="entry name" value="50S ribosomal protein L3"/>
    <property type="match status" value="1"/>
</dbReference>
<organism evidence="8 9">
    <name type="scientific">Caldisericum exile</name>
    <dbReference type="NCBI Taxonomy" id="693075"/>
    <lineage>
        <taxon>Bacteria</taxon>
        <taxon>Pseudomonadati</taxon>
        <taxon>Caldisericota/Cryosericota group</taxon>
        <taxon>Caldisericota</taxon>
        <taxon>Caldisericia</taxon>
        <taxon>Caldisericales</taxon>
        <taxon>Caldisericaceae</taxon>
        <taxon>Caldisericum</taxon>
    </lineage>
</organism>
<dbReference type="EMBL" id="PNIL01000064">
    <property type="protein sequence ID" value="PMP66751.1"/>
    <property type="molecule type" value="Genomic_DNA"/>
</dbReference>
<evidence type="ECO:0000256" key="6">
    <source>
        <dbReference type="ARBA" id="ARBA00035243"/>
    </source>
</evidence>
<dbReference type="InterPro" id="IPR000597">
    <property type="entry name" value="Ribosomal_uL3"/>
</dbReference>
<evidence type="ECO:0000256" key="2">
    <source>
        <dbReference type="ARBA" id="ARBA00022730"/>
    </source>
</evidence>
<comment type="function">
    <text evidence="7">One of the primary rRNA binding proteins, it binds directly near the 3'-end of the 23S rRNA, where it nucleates assembly of the 50S subunit.</text>
</comment>
<dbReference type="PANTHER" id="PTHR11229">
    <property type="entry name" value="50S RIBOSOMAL PROTEIN L3"/>
    <property type="match status" value="1"/>
</dbReference>
<name>A0A2J6WDL0_9BACT</name>
<comment type="subunit">
    <text evidence="7">Part of the 50S ribosomal subunit. Forms a cluster with proteins L14 and L19.</text>
</comment>
<evidence type="ECO:0000256" key="7">
    <source>
        <dbReference type="HAMAP-Rule" id="MF_01325"/>
    </source>
</evidence>
<dbReference type="RefSeq" id="WP_424586882.1">
    <property type="nucleotide sequence ID" value="NZ_JBNARP010000026.1"/>
</dbReference>
<dbReference type="PANTHER" id="PTHR11229:SF16">
    <property type="entry name" value="LARGE RIBOSOMAL SUBUNIT PROTEIN UL3C"/>
    <property type="match status" value="1"/>
</dbReference>